<gene>
    <name evidence="5" type="ORF">ENV88_05935</name>
</gene>
<name>A0A7C3SLR3_THEPE</name>
<evidence type="ECO:0000256" key="3">
    <source>
        <dbReference type="RuleBase" id="RU003616"/>
    </source>
</evidence>
<organism evidence="5">
    <name type="scientific">Thermofilum pendens</name>
    <dbReference type="NCBI Taxonomy" id="2269"/>
    <lineage>
        <taxon>Archaea</taxon>
        <taxon>Thermoproteota</taxon>
        <taxon>Thermoprotei</taxon>
        <taxon>Thermofilales</taxon>
        <taxon>Thermofilaceae</taxon>
        <taxon>Thermofilum</taxon>
    </lineage>
</organism>
<evidence type="ECO:0000259" key="4">
    <source>
        <dbReference type="PROSITE" id="PS01031"/>
    </source>
</evidence>
<dbReference type="CDD" id="cd06464">
    <property type="entry name" value="ACD_sHsps-like"/>
    <property type="match status" value="1"/>
</dbReference>
<keyword evidence="1" id="KW-0346">Stress response</keyword>
<comment type="similarity">
    <text evidence="2 3">Belongs to the small heat shock protein (HSP20) family.</text>
</comment>
<protein>
    <submittedName>
        <fullName evidence="5">Hsp20/alpha crystallin family protein</fullName>
    </submittedName>
</protein>
<evidence type="ECO:0000313" key="5">
    <source>
        <dbReference type="EMBL" id="HGB25550.1"/>
    </source>
</evidence>
<dbReference type="InterPro" id="IPR044587">
    <property type="entry name" value="HSP21-like"/>
</dbReference>
<accession>A0A7C3SLR3</accession>
<dbReference type="AlphaFoldDB" id="A0A7C3SLR3"/>
<dbReference type="PANTHER" id="PTHR46733:SF4">
    <property type="entry name" value="HEAT SHOCK PROTEIN 21, CHLOROPLASTIC"/>
    <property type="match status" value="1"/>
</dbReference>
<dbReference type="InterPro" id="IPR002068">
    <property type="entry name" value="A-crystallin/Hsp20_dom"/>
</dbReference>
<dbReference type="PANTHER" id="PTHR46733">
    <property type="entry name" value="26.5 KDA HEAT SHOCK PROTEIN, MITOCHONDRIAL"/>
    <property type="match status" value="1"/>
</dbReference>
<dbReference type="Gene3D" id="2.60.40.790">
    <property type="match status" value="1"/>
</dbReference>
<feature type="domain" description="SHSP" evidence="4">
    <location>
        <begin position="41"/>
        <end position="149"/>
    </location>
</feature>
<dbReference type="PROSITE" id="PS01031">
    <property type="entry name" value="SHSP"/>
    <property type="match status" value="1"/>
</dbReference>
<evidence type="ECO:0000256" key="2">
    <source>
        <dbReference type="PROSITE-ProRule" id="PRU00285"/>
    </source>
</evidence>
<dbReference type="EMBL" id="DTIB01000104">
    <property type="protein sequence ID" value="HGB25550.1"/>
    <property type="molecule type" value="Genomic_DNA"/>
</dbReference>
<dbReference type="SUPFAM" id="SSF49764">
    <property type="entry name" value="HSP20-like chaperones"/>
    <property type="match status" value="1"/>
</dbReference>
<sequence length="149" mass="17311">MCEVIVVNGEFWEIDEIMSEFRRIRRALEDFERSIFERVFGPEERAAVPLYEVRRLADKIVVCADLAGVRSKEDIEISLEGNVLRIAAHLQRKFSPEGFAFSREGIEKYHLEIPLPENVDLENVKASFRKGILEVVIPLKQKRIKIKVE</sequence>
<reference evidence="5" key="1">
    <citation type="journal article" date="2020" name="mSystems">
        <title>Genome- and Community-Level Interaction Insights into Carbon Utilization and Element Cycling Functions of Hydrothermarchaeota in Hydrothermal Sediment.</title>
        <authorList>
            <person name="Zhou Z."/>
            <person name="Liu Y."/>
            <person name="Xu W."/>
            <person name="Pan J."/>
            <person name="Luo Z.H."/>
            <person name="Li M."/>
        </authorList>
    </citation>
    <scope>NUCLEOTIDE SEQUENCE [LARGE SCALE GENOMIC DNA]</scope>
    <source>
        <strain evidence="5">SpSt-8</strain>
    </source>
</reference>
<dbReference type="GO" id="GO:0009408">
    <property type="term" value="P:response to heat"/>
    <property type="evidence" value="ECO:0007669"/>
    <property type="project" value="InterPro"/>
</dbReference>
<dbReference type="Pfam" id="PF00011">
    <property type="entry name" value="HSP20"/>
    <property type="match status" value="1"/>
</dbReference>
<proteinExistence type="inferred from homology"/>
<evidence type="ECO:0000256" key="1">
    <source>
        <dbReference type="ARBA" id="ARBA00023016"/>
    </source>
</evidence>
<dbReference type="InterPro" id="IPR008978">
    <property type="entry name" value="HSP20-like_chaperone"/>
</dbReference>
<comment type="caution">
    <text evidence="5">The sequence shown here is derived from an EMBL/GenBank/DDBJ whole genome shotgun (WGS) entry which is preliminary data.</text>
</comment>